<comment type="subunit">
    <text evidence="1">Homodimer.</text>
</comment>
<keyword evidence="11" id="KW-1185">Reference proteome</keyword>
<evidence type="ECO:0000256" key="1">
    <source>
        <dbReference type="ARBA" id="ARBA00011738"/>
    </source>
</evidence>
<keyword evidence="6" id="KW-0511">Multifunctional enzyme</keyword>
<dbReference type="InParanoid" id="A0A5N4A7L8"/>
<dbReference type="InterPro" id="IPR036291">
    <property type="entry name" value="NAD(P)-bd_dom_sf"/>
</dbReference>
<dbReference type="EMBL" id="VVIM01000009">
    <property type="protein sequence ID" value="KAB0793279.1"/>
    <property type="molecule type" value="Genomic_DNA"/>
</dbReference>
<dbReference type="InterPro" id="IPR046346">
    <property type="entry name" value="Aminoacid_DH-like_N_sf"/>
</dbReference>
<evidence type="ECO:0000256" key="2">
    <source>
        <dbReference type="ARBA" id="ARBA00012776"/>
    </source>
</evidence>
<dbReference type="HAMAP" id="MF_01576">
    <property type="entry name" value="THF_DHG_CYH"/>
    <property type="match status" value="1"/>
</dbReference>
<name>A0A5N4A7L8_PHOPY</name>
<dbReference type="PROSITE" id="PS00766">
    <property type="entry name" value="THF_DHG_CYH_1"/>
    <property type="match status" value="1"/>
</dbReference>
<dbReference type="GO" id="GO:0004477">
    <property type="term" value="F:methenyltetrahydrofolate cyclohydrolase activity"/>
    <property type="evidence" value="ECO:0007669"/>
    <property type="project" value="UniProtKB-EC"/>
</dbReference>
<dbReference type="Gene3D" id="3.40.50.10860">
    <property type="entry name" value="Leucine Dehydrogenase, chain A, domain 1"/>
    <property type="match status" value="1"/>
</dbReference>
<dbReference type="InterPro" id="IPR020631">
    <property type="entry name" value="THF_DH/CycHdrlase_NAD-bd_dom"/>
</dbReference>
<dbReference type="PRINTS" id="PR00085">
    <property type="entry name" value="THFDHDRGNASE"/>
</dbReference>
<evidence type="ECO:0000256" key="5">
    <source>
        <dbReference type="ARBA" id="ARBA00023002"/>
    </source>
</evidence>
<dbReference type="FunFam" id="3.40.50.10860:FF:000005">
    <property type="entry name" value="C-1-tetrahydrofolate synthase, cytoplasmic, putative"/>
    <property type="match status" value="1"/>
</dbReference>
<evidence type="ECO:0000259" key="8">
    <source>
        <dbReference type="Pfam" id="PF00763"/>
    </source>
</evidence>
<dbReference type="FunFam" id="3.40.50.720:FF:000189">
    <property type="entry name" value="Bifunctional protein FolD"/>
    <property type="match status" value="1"/>
</dbReference>
<evidence type="ECO:0000256" key="3">
    <source>
        <dbReference type="ARBA" id="ARBA00022563"/>
    </source>
</evidence>
<keyword evidence="5" id="KW-0560">Oxidoreductase</keyword>
<dbReference type="InterPro" id="IPR000672">
    <property type="entry name" value="THF_DH/CycHdrlase"/>
</dbReference>
<evidence type="ECO:0000313" key="11">
    <source>
        <dbReference type="Proteomes" id="UP000327044"/>
    </source>
</evidence>
<dbReference type="Pfam" id="PF02882">
    <property type="entry name" value="THF_DHG_CYH_C"/>
    <property type="match status" value="1"/>
</dbReference>
<dbReference type="InterPro" id="IPR020867">
    <property type="entry name" value="THF_DH/CycHdrlase_CS"/>
</dbReference>
<dbReference type="PANTHER" id="PTHR48099">
    <property type="entry name" value="C-1-TETRAHYDROFOLATE SYNTHASE, CYTOPLASMIC-RELATED"/>
    <property type="match status" value="1"/>
</dbReference>
<reference evidence="10 11" key="1">
    <citation type="journal article" date="2018" name="Elife">
        <title>Firefly genomes illuminate parallel origins of bioluminescence in beetles.</title>
        <authorList>
            <person name="Fallon T.R."/>
            <person name="Lower S.E."/>
            <person name="Chang C.H."/>
            <person name="Bessho-Uehara M."/>
            <person name="Martin G.J."/>
            <person name="Bewick A.J."/>
            <person name="Behringer M."/>
            <person name="Debat H.J."/>
            <person name="Wong I."/>
            <person name="Day J.C."/>
            <person name="Suvorov A."/>
            <person name="Silva C.J."/>
            <person name="Stanger-Hall K.F."/>
            <person name="Hall D.W."/>
            <person name="Schmitz R.J."/>
            <person name="Nelson D.R."/>
            <person name="Lewis S.M."/>
            <person name="Shigenobu S."/>
            <person name="Bybee S.M."/>
            <person name="Larracuente A.M."/>
            <person name="Oba Y."/>
            <person name="Weng J.K."/>
        </authorList>
    </citation>
    <scope>NUCLEOTIDE SEQUENCE [LARGE SCALE GENOMIC DNA]</scope>
    <source>
        <strain evidence="10">1611_PpyrPB1</strain>
        <tissue evidence="10">Whole body</tissue>
    </source>
</reference>
<dbReference type="GO" id="GO:0005739">
    <property type="term" value="C:mitochondrion"/>
    <property type="evidence" value="ECO:0007669"/>
    <property type="project" value="TreeGrafter"/>
</dbReference>
<keyword evidence="4" id="KW-0378">Hydrolase</keyword>
<proteinExistence type="inferred from homology"/>
<feature type="domain" description="Tetrahydrofolate dehydrogenase/cyclohydrolase NAD(P)-binding" evidence="9">
    <location>
        <begin position="175"/>
        <end position="331"/>
    </location>
</feature>
<dbReference type="AlphaFoldDB" id="A0A5N4A7L8"/>
<evidence type="ECO:0000259" key="9">
    <source>
        <dbReference type="Pfam" id="PF02882"/>
    </source>
</evidence>
<comment type="catalytic activity">
    <reaction evidence="7">
        <text>(6R)-5,10-methenyltetrahydrofolate + H2O = (6R)-10-formyltetrahydrofolate + H(+)</text>
        <dbReference type="Rhea" id="RHEA:23700"/>
        <dbReference type="ChEBI" id="CHEBI:15377"/>
        <dbReference type="ChEBI" id="CHEBI:15378"/>
        <dbReference type="ChEBI" id="CHEBI:57455"/>
        <dbReference type="ChEBI" id="CHEBI:195366"/>
        <dbReference type="EC" id="3.5.4.9"/>
    </reaction>
</comment>
<dbReference type="SUPFAM" id="SSF51735">
    <property type="entry name" value="NAD(P)-binding Rossmann-fold domains"/>
    <property type="match status" value="1"/>
</dbReference>
<dbReference type="InterPro" id="IPR020630">
    <property type="entry name" value="THF_DH/CycHdrlase_cat_dom"/>
</dbReference>
<dbReference type="EC" id="3.5.4.9" evidence="2"/>
<dbReference type="SUPFAM" id="SSF53223">
    <property type="entry name" value="Aminoacid dehydrogenase-like, N-terminal domain"/>
    <property type="match status" value="1"/>
</dbReference>
<evidence type="ECO:0000256" key="7">
    <source>
        <dbReference type="ARBA" id="ARBA00036357"/>
    </source>
</evidence>
<dbReference type="CDD" id="cd01080">
    <property type="entry name" value="NAD_bind_m-THF_DH_Cyclohyd"/>
    <property type="match status" value="1"/>
</dbReference>
<sequence length="333" mass="36275">MRCVVNVVYAVRSAIRNNALEIRFVLRNTKYYFRNKMVQIINGRNIADEIQNTLRCDINAWVKTSGRKPSLVAVLVGDDPASIKYVEKKMEAAAYVGIDSKIEKLPDTISEVELISKIQQLNGDVSVDGILVQLPVPPQISERNVCNAVDPIKDVDGFHYSNAGKLCLNMESFVPCTVLAVIEVLKRAGVETFAKNVVVVGRSKHIGLPLSVILNSDARNELPGLEATVTVCHRNTPPEQLCIFTKLADIIISATGVVHLIKEDMVKPGACVIDVGMTRITTAEGKVRLVGDVDFDNVKNVAECITPVPGGVGPVTVAMLMKNTFKAAKMHVS</sequence>
<dbReference type="GO" id="GO:0035999">
    <property type="term" value="P:tetrahydrofolate interconversion"/>
    <property type="evidence" value="ECO:0007669"/>
    <property type="project" value="TreeGrafter"/>
</dbReference>
<gene>
    <name evidence="10" type="ORF">PPYR_12899</name>
</gene>
<dbReference type="FunCoup" id="A0A5N4A7L8">
    <property type="interactions" value="1066"/>
</dbReference>
<evidence type="ECO:0000313" key="10">
    <source>
        <dbReference type="EMBL" id="KAB0793279.1"/>
    </source>
</evidence>
<evidence type="ECO:0000256" key="4">
    <source>
        <dbReference type="ARBA" id="ARBA00022801"/>
    </source>
</evidence>
<dbReference type="PANTHER" id="PTHR48099:SF11">
    <property type="entry name" value="BIFUNCTIONAL METHYLENETETRAHYDROFOLATE DEHYDROGENASE_CYCLOHYDROLASE, MITOCHONDRIAL"/>
    <property type="match status" value="1"/>
</dbReference>
<protein>
    <recommendedName>
        <fullName evidence="2">methenyltetrahydrofolate cyclohydrolase</fullName>
        <ecNumber evidence="2">3.5.4.9</ecNumber>
    </recommendedName>
</protein>
<dbReference type="GO" id="GO:0004487">
    <property type="term" value="F:methylenetetrahydrofolate dehydrogenase (NAD+) activity"/>
    <property type="evidence" value="ECO:0007669"/>
    <property type="project" value="TreeGrafter"/>
</dbReference>
<keyword evidence="3" id="KW-0554">One-carbon metabolism</keyword>
<feature type="domain" description="Tetrahydrofolate dehydrogenase/cyclohydrolase catalytic" evidence="8">
    <location>
        <begin position="41"/>
        <end position="156"/>
    </location>
</feature>
<dbReference type="Gene3D" id="3.40.50.720">
    <property type="entry name" value="NAD(P)-binding Rossmann-like Domain"/>
    <property type="match status" value="1"/>
</dbReference>
<organism evidence="10 11">
    <name type="scientific">Photinus pyralis</name>
    <name type="common">Common eastern firefly</name>
    <name type="synonym">Lampyris pyralis</name>
    <dbReference type="NCBI Taxonomy" id="7054"/>
    <lineage>
        <taxon>Eukaryota</taxon>
        <taxon>Metazoa</taxon>
        <taxon>Ecdysozoa</taxon>
        <taxon>Arthropoda</taxon>
        <taxon>Hexapoda</taxon>
        <taxon>Insecta</taxon>
        <taxon>Pterygota</taxon>
        <taxon>Neoptera</taxon>
        <taxon>Endopterygota</taxon>
        <taxon>Coleoptera</taxon>
        <taxon>Polyphaga</taxon>
        <taxon>Elateriformia</taxon>
        <taxon>Elateroidea</taxon>
        <taxon>Lampyridae</taxon>
        <taxon>Lampyrinae</taxon>
        <taxon>Photinus</taxon>
    </lineage>
</organism>
<dbReference type="GO" id="GO:0004488">
    <property type="term" value="F:methylenetetrahydrofolate dehydrogenase (NADP+) activity"/>
    <property type="evidence" value="ECO:0007669"/>
    <property type="project" value="InterPro"/>
</dbReference>
<evidence type="ECO:0000256" key="6">
    <source>
        <dbReference type="ARBA" id="ARBA00023268"/>
    </source>
</evidence>
<dbReference type="Pfam" id="PF00763">
    <property type="entry name" value="THF_DHG_CYH"/>
    <property type="match status" value="1"/>
</dbReference>
<dbReference type="Proteomes" id="UP000327044">
    <property type="component" value="Unassembled WGS sequence"/>
</dbReference>
<comment type="caution">
    <text evidence="10">The sequence shown here is derived from an EMBL/GenBank/DDBJ whole genome shotgun (WGS) entry which is preliminary data.</text>
</comment>
<accession>A0A5N4A7L8</accession>